<evidence type="ECO:0000313" key="3">
    <source>
        <dbReference type="Proteomes" id="UP001358586"/>
    </source>
</evidence>
<proteinExistence type="predicted"/>
<dbReference type="Proteomes" id="UP001358586">
    <property type="component" value="Chromosome 8"/>
</dbReference>
<keyword evidence="1" id="KW-0472">Membrane</keyword>
<protein>
    <submittedName>
        <fullName evidence="2">Uncharacterized protein</fullName>
    </submittedName>
</protein>
<feature type="transmembrane region" description="Helical" evidence="1">
    <location>
        <begin position="7"/>
        <end position="28"/>
    </location>
</feature>
<evidence type="ECO:0000256" key="1">
    <source>
        <dbReference type="SAM" id="Phobius"/>
    </source>
</evidence>
<name>A0ABR0P438_GOSAR</name>
<keyword evidence="1" id="KW-1133">Transmembrane helix</keyword>
<keyword evidence="3" id="KW-1185">Reference proteome</keyword>
<dbReference type="EMBL" id="JARKNE010000008">
    <property type="protein sequence ID" value="KAK5812366.1"/>
    <property type="molecule type" value="Genomic_DNA"/>
</dbReference>
<keyword evidence="1" id="KW-0812">Transmembrane</keyword>
<accession>A0ABR0P438</accession>
<sequence length="202" mass="23175">MEMRLNILIVMIMGVYLGQKMMTILMFVEKEVGSPHTTQTQQVHTSVFGCYLKMVNNSNLQFDYADELRLKNPGSTIKMAVNRVTLESPLDFKRAGLGTKKKDLYKLDEGVAKELFFKNSKAWTKTFQGLHSVSDIIDNNICEAFNSSIMESIFNSIITMLEEIRVNMITRIVAKRKQCSSWEYNYGPVMKKFDDNNKEGVD</sequence>
<organism evidence="2 3">
    <name type="scientific">Gossypium arboreum</name>
    <name type="common">Tree cotton</name>
    <name type="synonym">Gossypium nanking</name>
    <dbReference type="NCBI Taxonomy" id="29729"/>
    <lineage>
        <taxon>Eukaryota</taxon>
        <taxon>Viridiplantae</taxon>
        <taxon>Streptophyta</taxon>
        <taxon>Embryophyta</taxon>
        <taxon>Tracheophyta</taxon>
        <taxon>Spermatophyta</taxon>
        <taxon>Magnoliopsida</taxon>
        <taxon>eudicotyledons</taxon>
        <taxon>Gunneridae</taxon>
        <taxon>Pentapetalae</taxon>
        <taxon>rosids</taxon>
        <taxon>malvids</taxon>
        <taxon>Malvales</taxon>
        <taxon>Malvaceae</taxon>
        <taxon>Malvoideae</taxon>
        <taxon>Gossypium</taxon>
    </lineage>
</organism>
<evidence type="ECO:0000313" key="2">
    <source>
        <dbReference type="EMBL" id="KAK5812366.1"/>
    </source>
</evidence>
<reference evidence="2 3" key="1">
    <citation type="submission" date="2023-03" db="EMBL/GenBank/DDBJ databases">
        <title>WGS of Gossypium arboreum.</title>
        <authorList>
            <person name="Yu D."/>
        </authorList>
    </citation>
    <scope>NUCLEOTIDE SEQUENCE [LARGE SCALE GENOMIC DNA]</scope>
    <source>
        <tissue evidence="2">Leaf</tissue>
    </source>
</reference>
<gene>
    <name evidence="2" type="ORF">PVK06_027795</name>
</gene>
<comment type="caution">
    <text evidence="2">The sequence shown here is derived from an EMBL/GenBank/DDBJ whole genome shotgun (WGS) entry which is preliminary data.</text>
</comment>